<keyword evidence="2" id="KW-0808">Transferase</keyword>
<dbReference type="InterPro" id="IPR014756">
    <property type="entry name" value="Ig_E-set"/>
</dbReference>
<dbReference type="FunFam" id="2.60.40.10:FF:000090">
    <property type="entry name" value="Protein-glutamine gamma-glutamyltransferase 2"/>
    <property type="match status" value="1"/>
</dbReference>
<evidence type="ECO:0000256" key="4">
    <source>
        <dbReference type="ARBA" id="ARBA00022837"/>
    </source>
</evidence>
<feature type="binding site" evidence="9">
    <location>
        <position position="409"/>
    </location>
    <ligand>
        <name>Ca(2+)</name>
        <dbReference type="ChEBI" id="CHEBI:29108"/>
    </ligand>
</feature>
<dbReference type="PANTHER" id="PTHR11590">
    <property type="entry name" value="PROTEIN-GLUTAMINE GAMMA-GLUTAMYLTRANSFERASE"/>
    <property type="match status" value="1"/>
</dbReference>
<dbReference type="FunFam" id="3.90.260.10:FF:000001">
    <property type="entry name" value="Protein-glutamine gamma-glutamyltransferase 2"/>
    <property type="match status" value="1"/>
</dbReference>
<accession>A0AA38IEL0</accession>
<dbReference type="InterPro" id="IPR023608">
    <property type="entry name" value="Transglutaminase_animal"/>
</dbReference>
<dbReference type="InterPro" id="IPR050779">
    <property type="entry name" value="Transglutaminase"/>
</dbReference>
<comment type="catalytic activity">
    <reaction evidence="7">
        <text>L-glutaminyl-[protein] + L-lysyl-[protein] = [protein]-L-lysyl-N(6)-5-L-glutamyl-[protein] + NH4(+)</text>
        <dbReference type="Rhea" id="RHEA:54816"/>
        <dbReference type="Rhea" id="RHEA-COMP:9752"/>
        <dbReference type="Rhea" id="RHEA-COMP:10207"/>
        <dbReference type="Rhea" id="RHEA-COMP:14005"/>
        <dbReference type="ChEBI" id="CHEBI:28938"/>
        <dbReference type="ChEBI" id="CHEBI:29969"/>
        <dbReference type="ChEBI" id="CHEBI:30011"/>
        <dbReference type="ChEBI" id="CHEBI:138370"/>
        <dbReference type="EC" id="2.3.2.13"/>
    </reaction>
</comment>
<dbReference type="GO" id="GO:0003810">
    <property type="term" value="F:protein-glutamine gamma-glutamyltransferase activity"/>
    <property type="evidence" value="ECO:0007669"/>
    <property type="project" value="UniProtKB-EC"/>
</dbReference>
<feature type="active site" evidence="8">
    <location>
        <position position="283"/>
    </location>
</feature>
<dbReference type="Pfam" id="PF00868">
    <property type="entry name" value="Transglut_N"/>
    <property type="match status" value="1"/>
</dbReference>
<dbReference type="AlphaFoldDB" id="A0AA38IEL0"/>
<evidence type="ECO:0000313" key="11">
    <source>
        <dbReference type="EMBL" id="KAJ3655217.1"/>
    </source>
</evidence>
<dbReference type="InterPro" id="IPR036985">
    <property type="entry name" value="Transglutaminase-like_sf"/>
</dbReference>
<gene>
    <name evidence="11" type="ORF">Zmor_014354</name>
</gene>
<evidence type="ECO:0000256" key="1">
    <source>
        <dbReference type="ARBA" id="ARBA00005968"/>
    </source>
</evidence>
<dbReference type="Proteomes" id="UP001168821">
    <property type="component" value="Unassembled WGS sequence"/>
</dbReference>
<feature type="binding site" evidence="9">
    <location>
        <position position="466"/>
    </location>
    <ligand>
        <name>Ca(2+)</name>
        <dbReference type="ChEBI" id="CHEBI:29108"/>
    </ligand>
</feature>
<feature type="domain" description="Transglutaminase-like" evidence="10">
    <location>
        <begin position="275"/>
        <end position="372"/>
    </location>
</feature>
<dbReference type="SUPFAM" id="SSF54001">
    <property type="entry name" value="Cysteine proteinases"/>
    <property type="match status" value="1"/>
</dbReference>
<dbReference type="InterPro" id="IPR001102">
    <property type="entry name" value="Transglutaminase_N"/>
</dbReference>
<dbReference type="PANTHER" id="PTHR11590:SF52">
    <property type="entry name" value="HEMOCYTE PROTEIN-GLUTAMINE GAMMA-GLUTAMYLTRANSFERASE-LIKE PROTEIN"/>
    <property type="match status" value="1"/>
</dbReference>
<dbReference type="Gene3D" id="2.60.40.10">
    <property type="entry name" value="Immunoglobulins"/>
    <property type="match status" value="3"/>
</dbReference>
<dbReference type="InterPro" id="IPR002931">
    <property type="entry name" value="Transglutaminase-like"/>
</dbReference>
<dbReference type="InterPro" id="IPR038765">
    <property type="entry name" value="Papain-like_cys_pep_sf"/>
</dbReference>
<evidence type="ECO:0000259" key="10">
    <source>
        <dbReference type="SMART" id="SM00460"/>
    </source>
</evidence>
<proteinExistence type="inferred from homology"/>
<keyword evidence="3 9" id="KW-0479">Metal-binding</keyword>
<dbReference type="SUPFAM" id="SSF81296">
    <property type="entry name" value="E set domains"/>
    <property type="match status" value="1"/>
</dbReference>
<feature type="active site" evidence="8">
    <location>
        <position position="346"/>
    </location>
</feature>
<evidence type="ECO:0000256" key="6">
    <source>
        <dbReference type="ARBA" id="ARBA00024222"/>
    </source>
</evidence>
<dbReference type="EMBL" id="JALNTZ010000004">
    <property type="protein sequence ID" value="KAJ3655217.1"/>
    <property type="molecule type" value="Genomic_DNA"/>
</dbReference>
<evidence type="ECO:0000256" key="8">
    <source>
        <dbReference type="PIRSR" id="PIRSR000459-1"/>
    </source>
</evidence>
<dbReference type="GO" id="GO:0046872">
    <property type="term" value="F:metal ion binding"/>
    <property type="evidence" value="ECO:0007669"/>
    <property type="project" value="UniProtKB-KW"/>
</dbReference>
<evidence type="ECO:0000256" key="9">
    <source>
        <dbReference type="PIRSR" id="PIRSR000459-2"/>
    </source>
</evidence>
<dbReference type="InterPro" id="IPR013783">
    <property type="entry name" value="Ig-like_fold"/>
</dbReference>
<evidence type="ECO:0000313" key="12">
    <source>
        <dbReference type="Proteomes" id="UP001168821"/>
    </source>
</evidence>
<dbReference type="Pfam" id="PF01841">
    <property type="entry name" value="Transglut_core"/>
    <property type="match status" value="1"/>
</dbReference>
<sequence length="708" mass="79584">MEPIEVQLTEFYPKNNSTESHTEEYDLVNSPEFPTPIFRRGCNFFFAIRFNRDFDELNDAVRVRFGFGPKPSAIKGTRIILPLLARQKVLPKDTNRWSLCVNRIEGSTIVLQVHIPCSAQVGIWKCSIQTNICGRRDARYDYKAKDDIYILFNPWCKDDGVYMDSEDEKKEYILNENGKIWCGTFKKPIGRQWIFGQFDDIALPAAILLLDKSGLAPADRGSPVLVARAISAVINSVDDGGLLEGKWDGDYSDGISPHAWTGSIAILDQYLRTNGSPVKYGQCWVFSAATVTVCRALGIPCRSVTNYVSAHDTNCSLTVDKFFDLFGNKIDDGPEGDCSDTCWNFHVWNDVWMTRPDLPHGYGGWQIIDATPQEQSDKIFRCGPASVEAVRKGVVGYLYDTPFVFSEVNADVVHFKEDENSDWGFSRLSVNKYHVGRKILTKRIDVTDEKGNSDMWNVTSFYKNPEGSEAERLSVYNAVKGVPKAQHLYDFPDNIKEDVFFDLVDIDAVPFGESFELVVNIENKADAPRKITTVMSATSIYYTGVSAETIKKSQGTFSVNPGQKEVIRMSVTAEEYLNKLVDHGLIKIYAITTVEETKQTWSEEDDFTLIKPEIVIQAADTCIKGEDCVVNFSFQNPLTVPLTECSYTLEGPGLQRPKSIKYGDIQPKEVVNLTETFQAKRTGERLIVANFTSKQIQGISGSRKIIVQ</sequence>
<feature type="binding site" evidence="9">
    <location>
        <position position="411"/>
    </location>
    <ligand>
        <name>Ca(2+)</name>
        <dbReference type="ChEBI" id="CHEBI:29108"/>
    </ligand>
</feature>
<comment type="similarity">
    <text evidence="1">Belongs to the transglutaminase superfamily. Transglutaminase family.</text>
</comment>
<reference evidence="11" key="1">
    <citation type="journal article" date="2023" name="G3 (Bethesda)">
        <title>Whole genome assemblies of Zophobas morio and Tenebrio molitor.</title>
        <authorList>
            <person name="Kaur S."/>
            <person name="Stinson S.A."/>
            <person name="diCenzo G.C."/>
        </authorList>
    </citation>
    <scope>NUCLEOTIDE SEQUENCE</scope>
    <source>
        <strain evidence="11">QUZm001</strain>
    </source>
</reference>
<feature type="active site" evidence="8">
    <location>
        <position position="369"/>
    </location>
</feature>
<dbReference type="SMART" id="SM00460">
    <property type="entry name" value="TGc"/>
    <property type="match status" value="1"/>
</dbReference>
<keyword evidence="5" id="KW-0012">Acyltransferase</keyword>
<dbReference type="SUPFAM" id="SSF49309">
    <property type="entry name" value="Transglutaminase, two C-terminal domains"/>
    <property type="match status" value="2"/>
</dbReference>
<feature type="binding site" evidence="9">
    <location>
        <position position="471"/>
    </location>
    <ligand>
        <name>Ca(2+)</name>
        <dbReference type="ChEBI" id="CHEBI:29108"/>
    </ligand>
</feature>
<dbReference type="Pfam" id="PF00927">
    <property type="entry name" value="Transglut_C"/>
    <property type="match status" value="2"/>
</dbReference>
<comment type="cofactor">
    <cofactor evidence="9">
        <name>Ca(2+)</name>
        <dbReference type="ChEBI" id="CHEBI:29108"/>
    </cofactor>
    <text evidence="9">Binds 1 Ca(2+) ion per subunit.</text>
</comment>
<evidence type="ECO:0000256" key="3">
    <source>
        <dbReference type="ARBA" id="ARBA00022723"/>
    </source>
</evidence>
<keyword evidence="4 9" id="KW-0106">Calcium</keyword>
<organism evidence="11 12">
    <name type="scientific">Zophobas morio</name>
    <dbReference type="NCBI Taxonomy" id="2755281"/>
    <lineage>
        <taxon>Eukaryota</taxon>
        <taxon>Metazoa</taxon>
        <taxon>Ecdysozoa</taxon>
        <taxon>Arthropoda</taxon>
        <taxon>Hexapoda</taxon>
        <taxon>Insecta</taxon>
        <taxon>Pterygota</taxon>
        <taxon>Neoptera</taxon>
        <taxon>Endopterygota</taxon>
        <taxon>Coleoptera</taxon>
        <taxon>Polyphaga</taxon>
        <taxon>Cucujiformia</taxon>
        <taxon>Tenebrionidae</taxon>
        <taxon>Zophobas</taxon>
    </lineage>
</organism>
<name>A0AA38IEL0_9CUCU</name>
<dbReference type="FunFam" id="2.60.40.10:FF:000171">
    <property type="entry name" value="protein-glutamine gamma-glutamyltransferase 6"/>
    <property type="match status" value="1"/>
</dbReference>
<evidence type="ECO:0000256" key="5">
    <source>
        <dbReference type="ARBA" id="ARBA00023315"/>
    </source>
</evidence>
<keyword evidence="12" id="KW-1185">Reference proteome</keyword>
<dbReference type="InterPro" id="IPR036238">
    <property type="entry name" value="Transglutaminase_C_sf"/>
</dbReference>
<evidence type="ECO:0000256" key="2">
    <source>
        <dbReference type="ARBA" id="ARBA00022679"/>
    </source>
</evidence>
<dbReference type="InterPro" id="IPR008958">
    <property type="entry name" value="Transglutaminase_C"/>
</dbReference>
<dbReference type="Gene3D" id="3.90.260.10">
    <property type="entry name" value="Transglutaminase-like"/>
    <property type="match status" value="1"/>
</dbReference>
<dbReference type="EC" id="2.3.2.13" evidence="6"/>
<comment type="caution">
    <text evidence="11">The sequence shown here is derived from an EMBL/GenBank/DDBJ whole genome shotgun (WGS) entry which is preliminary data.</text>
</comment>
<protein>
    <recommendedName>
        <fullName evidence="6">protein-glutamine gamma-glutamyltransferase</fullName>
        <ecNumber evidence="6">2.3.2.13</ecNumber>
    </recommendedName>
</protein>
<dbReference type="PIRSF" id="PIRSF000459">
    <property type="entry name" value="TGM_EBP42"/>
    <property type="match status" value="1"/>
</dbReference>
<evidence type="ECO:0000256" key="7">
    <source>
        <dbReference type="ARBA" id="ARBA00051843"/>
    </source>
</evidence>